<keyword evidence="3" id="KW-1185">Reference proteome</keyword>
<name>A0AAV7D932_ENGPU</name>
<gene>
    <name evidence="2" type="ORF">GDO81_001003</name>
</gene>
<organism evidence="2 3">
    <name type="scientific">Engystomops pustulosus</name>
    <name type="common">Tungara frog</name>
    <name type="synonym">Physalaemus pustulosus</name>
    <dbReference type="NCBI Taxonomy" id="76066"/>
    <lineage>
        <taxon>Eukaryota</taxon>
        <taxon>Metazoa</taxon>
        <taxon>Chordata</taxon>
        <taxon>Craniata</taxon>
        <taxon>Vertebrata</taxon>
        <taxon>Euteleostomi</taxon>
        <taxon>Amphibia</taxon>
        <taxon>Batrachia</taxon>
        <taxon>Anura</taxon>
        <taxon>Neobatrachia</taxon>
        <taxon>Hyloidea</taxon>
        <taxon>Leptodactylidae</taxon>
        <taxon>Leiuperinae</taxon>
        <taxon>Engystomops</taxon>
    </lineage>
</organism>
<comment type="caution">
    <text evidence="2">The sequence shown here is derived from an EMBL/GenBank/DDBJ whole genome shotgun (WGS) entry which is preliminary data.</text>
</comment>
<evidence type="ECO:0008006" key="4">
    <source>
        <dbReference type="Google" id="ProtNLM"/>
    </source>
</evidence>
<accession>A0AAV7D932</accession>
<reference evidence="2" key="1">
    <citation type="thesis" date="2020" institute="ProQuest LLC" country="789 East Eisenhower Parkway, Ann Arbor, MI, USA">
        <title>Comparative Genomics and Chromosome Evolution.</title>
        <authorList>
            <person name="Mudd A.B."/>
        </authorList>
    </citation>
    <scope>NUCLEOTIDE SEQUENCE</scope>
    <source>
        <strain evidence="2">237g6f4</strain>
        <tissue evidence="2">Blood</tissue>
    </source>
</reference>
<keyword evidence="1" id="KW-0732">Signal</keyword>
<feature type="signal peptide" evidence="1">
    <location>
        <begin position="1"/>
        <end position="27"/>
    </location>
</feature>
<evidence type="ECO:0000313" key="3">
    <source>
        <dbReference type="Proteomes" id="UP000824782"/>
    </source>
</evidence>
<evidence type="ECO:0000256" key="1">
    <source>
        <dbReference type="SAM" id="SignalP"/>
    </source>
</evidence>
<feature type="chain" id="PRO_5043653018" description="Secreted protein" evidence="1">
    <location>
        <begin position="28"/>
        <end position="92"/>
    </location>
</feature>
<sequence>MFPLTVMLNVPIRLWCWLITLISTNLSENRFLKCFLGDILSIFIIQPGVQIQNSVFPYNTPLWRFNKIQQDTDKNTNGKINKYYVSKFVSLF</sequence>
<dbReference type="AlphaFoldDB" id="A0AAV7D932"/>
<dbReference type="Proteomes" id="UP000824782">
    <property type="component" value="Unassembled WGS sequence"/>
</dbReference>
<proteinExistence type="predicted"/>
<protein>
    <recommendedName>
        <fullName evidence="4">Secreted protein</fullName>
    </recommendedName>
</protein>
<dbReference type="EMBL" id="WNYA01000001">
    <property type="protein sequence ID" value="KAG8593953.1"/>
    <property type="molecule type" value="Genomic_DNA"/>
</dbReference>
<evidence type="ECO:0000313" key="2">
    <source>
        <dbReference type="EMBL" id="KAG8593953.1"/>
    </source>
</evidence>